<dbReference type="InterPro" id="IPR012257">
    <property type="entry name" value="Glc_ox_4Fe-4S"/>
</dbReference>
<dbReference type="PROSITE" id="PS51379">
    <property type="entry name" value="4FE4S_FER_2"/>
    <property type="match status" value="2"/>
</dbReference>
<evidence type="ECO:0000256" key="1">
    <source>
        <dbReference type="ARBA" id="ARBA00022485"/>
    </source>
</evidence>
<dbReference type="Pfam" id="PF02754">
    <property type="entry name" value="CCG"/>
    <property type="match status" value="2"/>
</dbReference>
<keyword evidence="8" id="KW-0560">Oxidoreductase</keyword>
<dbReference type="InterPro" id="IPR017900">
    <property type="entry name" value="4Fe4S_Fe_S_CS"/>
</dbReference>
<dbReference type="PANTHER" id="PTHR32479">
    <property type="entry name" value="GLYCOLATE OXIDASE IRON-SULFUR SUBUNIT"/>
    <property type="match status" value="1"/>
</dbReference>
<sequence length="488" mass="53098">MQTKLSADFVATPEGQEADQILRQCVHCGMCNATCPTYQLLGDELDGPRGRIYLIKQVLEGHEPSQKTQTHLDRCLTCRSCESTCPSGVQYSRLLEIGRDIVEKRVGRSWTQSLLRGALKSGLSHPRLFQHALFWGRALKSVLPASLQEKIPVPAVTAADQLPQRQHNHKVILLDGCVQGSLAPNINAATARVLDRMQIQSIQLPSVACCGAVRLHLSDQEGAKQAARHNIDVWWPLVKPDAEPERKVSQIVMTASGCGVTVKDYGKLLAHDSDYADKASAISALTCDLSELLVDFSDTLVSQIGGQIRQKIVWHAPCSLQHGQQVRGKVEGLLQRLGVDVRICADSHLCCGSAGTYSILQSDLARRLRDNKVAALEATQAEMIVSANMACQQHLQTGTQLAVQHWIEVVDQAFAQLPLLSTQDAILATDSSMSEETAPSIATSTSAESISVTKSLNSESIVVSRKKSTKKSTANQSKTKSKTKKSLK</sequence>
<dbReference type="Pfam" id="PF13183">
    <property type="entry name" value="Fer4_8"/>
    <property type="match status" value="1"/>
</dbReference>
<dbReference type="PIRSF" id="PIRSF000139">
    <property type="entry name" value="Glc_ox_4Fe-4S"/>
    <property type="match status" value="1"/>
</dbReference>
<keyword evidence="3" id="KW-0677">Repeat</keyword>
<dbReference type="Proteomes" id="UP000648257">
    <property type="component" value="Unassembled WGS sequence"/>
</dbReference>
<proteinExistence type="predicted"/>
<dbReference type="EC" id="1.1.99.14" evidence="8"/>
<reference evidence="8 9" key="1">
    <citation type="submission" date="2020-08" db="EMBL/GenBank/DDBJ databases">
        <title>Novel species isolated from subtropical streams in China.</title>
        <authorList>
            <person name="Lu H."/>
        </authorList>
    </citation>
    <scope>NUCLEOTIDE SEQUENCE [LARGE SCALE GENOMIC DNA]</scope>
    <source>
        <strain evidence="8 9">KACC 16656</strain>
    </source>
</reference>
<evidence type="ECO:0000259" key="7">
    <source>
        <dbReference type="PROSITE" id="PS51379"/>
    </source>
</evidence>
<gene>
    <name evidence="8" type="primary">glcF</name>
    <name evidence="8" type="ORF">H8K52_13645</name>
</gene>
<evidence type="ECO:0000256" key="6">
    <source>
        <dbReference type="SAM" id="MobiDB-lite"/>
    </source>
</evidence>
<dbReference type="Gene3D" id="1.10.1060.10">
    <property type="entry name" value="Alpha-helical ferredoxin"/>
    <property type="match status" value="1"/>
</dbReference>
<dbReference type="GO" id="GO:0019154">
    <property type="term" value="F:glycolate dehydrogenase activity"/>
    <property type="evidence" value="ECO:0007669"/>
    <property type="project" value="UniProtKB-EC"/>
</dbReference>
<evidence type="ECO:0000313" key="9">
    <source>
        <dbReference type="Proteomes" id="UP000648257"/>
    </source>
</evidence>
<dbReference type="PROSITE" id="PS00198">
    <property type="entry name" value="4FE4S_FER_1"/>
    <property type="match status" value="2"/>
</dbReference>
<evidence type="ECO:0000256" key="2">
    <source>
        <dbReference type="ARBA" id="ARBA00022723"/>
    </source>
</evidence>
<dbReference type="EMBL" id="JACOFW010000016">
    <property type="protein sequence ID" value="MBC3808384.1"/>
    <property type="molecule type" value="Genomic_DNA"/>
</dbReference>
<dbReference type="InterPro" id="IPR017896">
    <property type="entry name" value="4Fe4S_Fe-S-bd"/>
</dbReference>
<keyword evidence="4" id="KW-0408">Iron</keyword>
<feature type="compositionally biased region" description="Basic residues" evidence="6">
    <location>
        <begin position="479"/>
        <end position="488"/>
    </location>
</feature>
<evidence type="ECO:0000313" key="8">
    <source>
        <dbReference type="EMBL" id="MBC3808384.1"/>
    </source>
</evidence>
<evidence type="ECO:0000256" key="5">
    <source>
        <dbReference type="ARBA" id="ARBA00023014"/>
    </source>
</evidence>
<protein>
    <submittedName>
        <fullName evidence="8">Glycolate oxidase subunit GlcF</fullName>
        <ecNumber evidence="8">1.1.99.14</ecNumber>
    </submittedName>
</protein>
<keyword evidence="5" id="KW-0411">Iron-sulfur</keyword>
<evidence type="ECO:0000256" key="4">
    <source>
        <dbReference type="ARBA" id="ARBA00023004"/>
    </source>
</evidence>
<keyword evidence="1" id="KW-0004">4Fe-4S</keyword>
<accession>A0ABR6X606</accession>
<keyword evidence="9" id="KW-1185">Reference proteome</keyword>
<keyword evidence="2" id="KW-0479">Metal-binding</keyword>
<evidence type="ECO:0000256" key="3">
    <source>
        <dbReference type="ARBA" id="ARBA00022737"/>
    </source>
</evidence>
<organism evidence="8 9">
    <name type="scientific">Undibacterium seohonense</name>
    <dbReference type="NCBI Taxonomy" id="1344950"/>
    <lineage>
        <taxon>Bacteria</taxon>
        <taxon>Pseudomonadati</taxon>
        <taxon>Pseudomonadota</taxon>
        <taxon>Betaproteobacteria</taxon>
        <taxon>Burkholderiales</taxon>
        <taxon>Oxalobacteraceae</taxon>
        <taxon>Undibacterium</taxon>
    </lineage>
</organism>
<feature type="domain" description="4Fe-4S ferredoxin-type" evidence="7">
    <location>
        <begin position="14"/>
        <end position="47"/>
    </location>
</feature>
<feature type="region of interest" description="Disordered" evidence="6">
    <location>
        <begin position="462"/>
        <end position="488"/>
    </location>
</feature>
<dbReference type="InterPro" id="IPR009051">
    <property type="entry name" value="Helical_ferredxn"/>
</dbReference>
<feature type="domain" description="4Fe-4S ferredoxin-type" evidence="7">
    <location>
        <begin position="66"/>
        <end position="89"/>
    </location>
</feature>
<dbReference type="SUPFAM" id="SSF46548">
    <property type="entry name" value="alpha-helical ferredoxin"/>
    <property type="match status" value="1"/>
</dbReference>
<comment type="caution">
    <text evidence="8">The sequence shown here is derived from an EMBL/GenBank/DDBJ whole genome shotgun (WGS) entry which is preliminary data.</text>
</comment>
<dbReference type="InterPro" id="IPR004017">
    <property type="entry name" value="Cys_rich_dom"/>
</dbReference>
<dbReference type="NCBIfam" id="NF008434">
    <property type="entry name" value="PRK11274.1"/>
    <property type="match status" value="1"/>
</dbReference>
<dbReference type="PANTHER" id="PTHR32479:SF17">
    <property type="entry name" value="GLYCOLATE OXIDASE IRON-SULFUR SUBUNIT"/>
    <property type="match status" value="1"/>
</dbReference>
<name>A0ABR6X606_9BURK</name>
<dbReference type="RefSeq" id="WP_186923463.1">
    <property type="nucleotide sequence ID" value="NZ_JACOFW010000016.1"/>
</dbReference>